<dbReference type="AlphaFoldDB" id="A0A381R2Q7"/>
<name>A0A381R2Q7_9ZZZZ</name>
<sequence length="163" mass="18001">MKNLFLITLLTLFVSCTTGQHPDFEANVKTAQTLLELQGTEADLQAQLDLVHEDMQWQPAFHGSAQIDKAGFGEYLKGWHDVMEDVTYTAVSWLPGVLAETGQPDGSVRTYGKWTGVHTETGKSWELISYHTWDFKDGLIITGGDYFDAGGLLGSLQSEESAE</sequence>
<protein>
    <recommendedName>
        <fullName evidence="2">SnoaL-like domain-containing protein</fullName>
    </recommendedName>
</protein>
<dbReference type="PROSITE" id="PS51257">
    <property type="entry name" value="PROKAR_LIPOPROTEIN"/>
    <property type="match status" value="1"/>
</dbReference>
<gene>
    <name evidence="1" type="ORF">METZ01_LOCUS38826</name>
</gene>
<dbReference type="SUPFAM" id="SSF54427">
    <property type="entry name" value="NTF2-like"/>
    <property type="match status" value="1"/>
</dbReference>
<dbReference type="InterPro" id="IPR032710">
    <property type="entry name" value="NTF2-like_dom_sf"/>
</dbReference>
<reference evidence="1" key="1">
    <citation type="submission" date="2018-05" db="EMBL/GenBank/DDBJ databases">
        <authorList>
            <person name="Lanie J.A."/>
            <person name="Ng W.-L."/>
            <person name="Kazmierczak K.M."/>
            <person name="Andrzejewski T.M."/>
            <person name="Davidsen T.M."/>
            <person name="Wayne K.J."/>
            <person name="Tettelin H."/>
            <person name="Glass J.I."/>
            <person name="Rusch D."/>
            <person name="Podicherti R."/>
            <person name="Tsui H.-C.T."/>
            <person name="Winkler M.E."/>
        </authorList>
    </citation>
    <scope>NUCLEOTIDE SEQUENCE</scope>
</reference>
<dbReference type="Gene3D" id="3.10.450.50">
    <property type="match status" value="1"/>
</dbReference>
<proteinExistence type="predicted"/>
<accession>A0A381R2Q7</accession>
<organism evidence="1">
    <name type="scientific">marine metagenome</name>
    <dbReference type="NCBI Taxonomy" id="408172"/>
    <lineage>
        <taxon>unclassified sequences</taxon>
        <taxon>metagenomes</taxon>
        <taxon>ecological metagenomes</taxon>
    </lineage>
</organism>
<evidence type="ECO:0008006" key="2">
    <source>
        <dbReference type="Google" id="ProtNLM"/>
    </source>
</evidence>
<dbReference type="EMBL" id="UINC01001660">
    <property type="protein sequence ID" value="SUZ85972.1"/>
    <property type="molecule type" value="Genomic_DNA"/>
</dbReference>
<evidence type="ECO:0000313" key="1">
    <source>
        <dbReference type="EMBL" id="SUZ85972.1"/>
    </source>
</evidence>